<comment type="caution">
    <text evidence="8">The sequence shown here is derived from an EMBL/GenBank/DDBJ whole genome shotgun (WGS) entry which is preliminary data.</text>
</comment>
<dbReference type="SUPFAM" id="SSF53790">
    <property type="entry name" value="Tetrapyrrole methylase"/>
    <property type="match status" value="1"/>
</dbReference>
<dbReference type="InterPro" id="IPR014776">
    <property type="entry name" value="4pyrrole_Mease_sub2"/>
</dbReference>
<feature type="domain" description="Tetrapyrrole methylase" evidence="6">
    <location>
        <begin position="2"/>
        <end position="187"/>
    </location>
</feature>
<accession>A0ABT1SV77</accession>
<reference evidence="8 9" key="1">
    <citation type="submission" date="2022-06" db="EMBL/GenBank/DDBJ databases">
        <title>Isolation of gut microbiota from human fecal samples.</title>
        <authorList>
            <person name="Pamer E.G."/>
            <person name="Barat B."/>
            <person name="Waligurski E."/>
            <person name="Medina S."/>
            <person name="Paddock L."/>
            <person name="Mostad J."/>
        </authorList>
    </citation>
    <scope>NUCLEOTIDE SEQUENCE [LARGE SCALE GENOMIC DNA]</scope>
    <source>
        <strain evidence="8 9">DFI.1.1</strain>
    </source>
</reference>
<evidence type="ECO:0000256" key="4">
    <source>
        <dbReference type="ARBA" id="ARBA00022679"/>
    </source>
</evidence>
<dbReference type="NCBIfam" id="TIGR02469">
    <property type="entry name" value="CbiT"/>
    <property type="match status" value="1"/>
</dbReference>
<dbReference type="InterPro" id="IPR000878">
    <property type="entry name" value="4pyrrol_Mease"/>
</dbReference>
<dbReference type="Pfam" id="PF13847">
    <property type="entry name" value="Methyltransf_31"/>
    <property type="match status" value="1"/>
</dbReference>
<dbReference type="CDD" id="cd11644">
    <property type="entry name" value="Precorrin-6Y-MT"/>
    <property type="match status" value="1"/>
</dbReference>
<dbReference type="InterPro" id="IPR014777">
    <property type="entry name" value="4pyrrole_Mease_sub1"/>
</dbReference>
<dbReference type="SUPFAM" id="SSF53335">
    <property type="entry name" value="S-adenosyl-L-methionine-dependent methyltransferases"/>
    <property type="match status" value="1"/>
</dbReference>
<dbReference type="CDD" id="cd02440">
    <property type="entry name" value="AdoMet_MTases"/>
    <property type="match status" value="1"/>
</dbReference>
<dbReference type="PROSITE" id="PS00839">
    <property type="entry name" value="SUMT_1"/>
    <property type="match status" value="1"/>
</dbReference>
<keyword evidence="3" id="KW-0489">Methyltransferase</keyword>
<dbReference type="Gene3D" id="3.40.1010.10">
    <property type="entry name" value="Cobalt-precorrin-4 Transmethylase, Domain 1"/>
    <property type="match status" value="1"/>
</dbReference>
<evidence type="ECO:0000259" key="7">
    <source>
        <dbReference type="Pfam" id="PF13847"/>
    </source>
</evidence>
<keyword evidence="9" id="KW-1185">Reference proteome</keyword>
<keyword evidence="2" id="KW-0169">Cobalamin biosynthesis</keyword>
<dbReference type="InterPro" id="IPR014008">
    <property type="entry name" value="Cbl_synth_MTase_CbiT"/>
</dbReference>
<sequence length="405" mass="43590">MHIYLIGTGPGNPDLLTVQAKEAIEASTLLVGDKRMLEPFVDSGKQLVATYRRDEICRLAASRTDEDGPMAVLVSGDVGFFSLAALLKNIPDCTVTRIAGISSLVYFAAALETSWNDVFIVSRHGRQEPLIPAVRQHAKVFVLTGGRESPAALCRSLCEAGLGNVKVAIGCNLSYDDEVILRGTAADFTERGDDALAVMMIENDDARSWQRPVHGLPDGAFLRGKAPMTKQEVRSVALSKLAPSADAVVYDIGAGTGSCTVELALQAPFGKVYAFEINGDALHILQQNIAHFDLANVTVVSGDAKERLKDIETPPDYVFIGGTKGRLSAILDEVYRKNEACAVVVTAITIETLAALTAYYSARRDYDLDITQVSTARSQKVGASHLMMAQNPIFIVTIVRRSDAS</sequence>
<gene>
    <name evidence="8" type="ORF">NE675_09110</name>
</gene>
<dbReference type="Pfam" id="PF00590">
    <property type="entry name" value="TP_methylase"/>
    <property type="match status" value="1"/>
</dbReference>
<name>A0ABT1SV77_9FIRM</name>
<dbReference type="Gene3D" id="3.30.950.10">
    <property type="entry name" value="Methyltransferase, Cobalt-precorrin-4 Transmethylase, Domain 2"/>
    <property type="match status" value="1"/>
</dbReference>
<evidence type="ECO:0000256" key="5">
    <source>
        <dbReference type="ARBA" id="ARBA00022691"/>
    </source>
</evidence>
<dbReference type="PANTHER" id="PTHR43182:SF1">
    <property type="entry name" value="COBALT-PRECORRIN-7 C(5)-METHYLTRANSFERASE"/>
    <property type="match status" value="1"/>
</dbReference>
<organism evidence="8 9">
    <name type="scientific">Megasphaera massiliensis</name>
    <dbReference type="NCBI Taxonomy" id="1232428"/>
    <lineage>
        <taxon>Bacteria</taxon>
        <taxon>Bacillati</taxon>
        <taxon>Bacillota</taxon>
        <taxon>Negativicutes</taxon>
        <taxon>Veillonellales</taxon>
        <taxon>Veillonellaceae</taxon>
        <taxon>Megasphaera</taxon>
    </lineage>
</organism>
<comment type="pathway">
    <text evidence="1">Cofactor biosynthesis; adenosylcobalamin biosynthesis.</text>
</comment>
<evidence type="ECO:0000313" key="9">
    <source>
        <dbReference type="Proteomes" id="UP001206692"/>
    </source>
</evidence>
<evidence type="ECO:0000256" key="1">
    <source>
        <dbReference type="ARBA" id="ARBA00004953"/>
    </source>
</evidence>
<protein>
    <submittedName>
        <fullName evidence="8">Bifunctional cobalt-precorrin-7 (C(5))-methyltransferase/cobalt-precorrin-6B (C(15))-methyltransferase</fullName>
    </submittedName>
</protein>
<dbReference type="EMBL" id="JANGEW010000017">
    <property type="protein sequence ID" value="MCQ5343175.1"/>
    <property type="molecule type" value="Genomic_DNA"/>
</dbReference>
<evidence type="ECO:0000313" key="8">
    <source>
        <dbReference type="EMBL" id="MCQ5343175.1"/>
    </source>
</evidence>
<dbReference type="PANTHER" id="PTHR43182">
    <property type="entry name" value="COBALT-PRECORRIN-6B C(15)-METHYLTRANSFERASE (DECARBOXYLATING)"/>
    <property type="match status" value="1"/>
</dbReference>
<keyword evidence="4" id="KW-0808">Transferase</keyword>
<dbReference type="InterPro" id="IPR035996">
    <property type="entry name" value="4pyrrol_Methylase_sf"/>
</dbReference>
<dbReference type="InterPro" id="IPR003043">
    <property type="entry name" value="Uropor_MeTrfase_CS"/>
</dbReference>
<evidence type="ECO:0000256" key="3">
    <source>
        <dbReference type="ARBA" id="ARBA00022603"/>
    </source>
</evidence>
<dbReference type="InterPro" id="IPR029063">
    <property type="entry name" value="SAM-dependent_MTases_sf"/>
</dbReference>
<dbReference type="InterPro" id="IPR012818">
    <property type="entry name" value="CbiE"/>
</dbReference>
<evidence type="ECO:0000259" key="6">
    <source>
        <dbReference type="Pfam" id="PF00590"/>
    </source>
</evidence>
<dbReference type="InterPro" id="IPR050714">
    <property type="entry name" value="Cobalamin_biosynth_MTase"/>
</dbReference>
<keyword evidence="5" id="KW-0949">S-adenosyl-L-methionine</keyword>
<dbReference type="RefSeq" id="WP_062412604.1">
    <property type="nucleotide sequence ID" value="NZ_JAJCIO010000014.1"/>
</dbReference>
<dbReference type="InterPro" id="IPR025714">
    <property type="entry name" value="Methyltranfer_dom"/>
</dbReference>
<dbReference type="Proteomes" id="UP001206692">
    <property type="component" value="Unassembled WGS sequence"/>
</dbReference>
<dbReference type="NCBIfam" id="TIGR02467">
    <property type="entry name" value="CbiE"/>
    <property type="match status" value="1"/>
</dbReference>
<feature type="domain" description="Methyltransferase" evidence="7">
    <location>
        <begin position="246"/>
        <end position="336"/>
    </location>
</feature>
<dbReference type="Gene3D" id="3.40.50.150">
    <property type="entry name" value="Vaccinia Virus protein VP39"/>
    <property type="match status" value="1"/>
</dbReference>
<proteinExistence type="predicted"/>
<evidence type="ECO:0000256" key="2">
    <source>
        <dbReference type="ARBA" id="ARBA00022573"/>
    </source>
</evidence>